<evidence type="ECO:0000313" key="2">
    <source>
        <dbReference type="Proteomes" id="UP001397290"/>
    </source>
</evidence>
<reference evidence="1 2" key="1">
    <citation type="submission" date="2020-02" db="EMBL/GenBank/DDBJ databases">
        <title>Comparative genomics of the hypocrealean fungal genus Beauvera.</title>
        <authorList>
            <person name="Showalter D.N."/>
            <person name="Bushley K.E."/>
            <person name="Rehner S.A."/>
        </authorList>
    </citation>
    <scope>NUCLEOTIDE SEQUENCE [LARGE SCALE GENOMIC DNA]</scope>
    <source>
        <strain evidence="1 2">ARSEF4384</strain>
    </source>
</reference>
<evidence type="ECO:0000313" key="1">
    <source>
        <dbReference type="EMBL" id="KAK8147171.1"/>
    </source>
</evidence>
<organism evidence="1 2">
    <name type="scientific">Beauveria asiatica</name>
    <dbReference type="NCBI Taxonomy" id="1069075"/>
    <lineage>
        <taxon>Eukaryota</taxon>
        <taxon>Fungi</taxon>
        <taxon>Dikarya</taxon>
        <taxon>Ascomycota</taxon>
        <taxon>Pezizomycotina</taxon>
        <taxon>Sordariomycetes</taxon>
        <taxon>Hypocreomycetidae</taxon>
        <taxon>Hypocreales</taxon>
        <taxon>Cordycipitaceae</taxon>
        <taxon>Beauveria</taxon>
    </lineage>
</organism>
<dbReference type="Proteomes" id="UP001397290">
    <property type="component" value="Unassembled WGS sequence"/>
</dbReference>
<comment type="caution">
    <text evidence="1">The sequence shown here is derived from an EMBL/GenBank/DDBJ whole genome shotgun (WGS) entry which is preliminary data.</text>
</comment>
<dbReference type="AlphaFoldDB" id="A0AAW0RZ18"/>
<proteinExistence type="predicted"/>
<protein>
    <submittedName>
        <fullName evidence="1">Uncharacterized protein</fullName>
    </submittedName>
</protein>
<sequence length="456" mass="50481">MHRADATHKIVLEAEAVLTCPVLPSPASFHEHSQGESISSIGIEATARTPYTPCLPPCHTPLSSSLTSRDRIGLEGWLADIDTDLPPALSPWQWNTSAFALPESYASNSVITDGLDIILDLEVATGADSFPWCLDDRVDKEQNTLPQSTTCPSNLFVLSAQDNMQRGEDNTGANTPLDTDVLQNSGTGTINSDQQGRPAFCSPNRSSTVSSNGLVTSNKIASITLAARHVLRSDLLEYLETEVASWAERGLAEHQPGHESQVATSRGQFYDLKIAYSTVCQLHARIEYDVISSRWALINLHDEYVRACQEWHVAGSGHSIGRGDATCIIDIILQDMHQDWLQLKETQRKAMRARFHDRKRYGKRWAMVANTLGKGFLLVCSARVANMVCNSAISFEMLTLFVEQVRSDAELMHLIDDLRLLGERLYLGERVSARDLEILVSDIRRHGHLNSLYSLG</sequence>
<name>A0AAW0RZ18_9HYPO</name>
<gene>
    <name evidence="1" type="ORF">G3M48_002040</name>
</gene>
<dbReference type="EMBL" id="JAAHCF010000165">
    <property type="protein sequence ID" value="KAK8147171.1"/>
    <property type="molecule type" value="Genomic_DNA"/>
</dbReference>
<keyword evidence="2" id="KW-1185">Reference proteome</keyword>
<accession>A0AAW0RZ18</accession>